<dbReference type="EMBL" id="ABEU02000005">
    <property type="protein sequence ID" value="PNR54216.1"/>
    <property type="molecule type" value="Genomic_DNA"/>
</dbReference>
<name>A0A2K1KKB6_PHYPA</name>
<organism evidence="5">
    <name type="scientific">Physcomitrium patens</name>
    <name type="common">Spreading-leaved earth moss</name>
    <name type="synonym">Physcomitrella patens</name>
    <dbReference type="NCBI Taxonomy" id="3218"/>
    <lineage>
        <taxon>Eukaryota</taxon>
        <taxon>Viridiplantae</taxon>
        <taxon>Streptophyta</taxon>
        <taxon>Embryophyta</taxon>
        <taxon>Bryophyta</taxon>
        <taxon>Bryophytina</taxon>
        <taxon>Bryopsida</taxon>
        <taxon>Funariidae</taxon>
        <taxon>Funariales</taxon>
        <taxon>Funariaceae</taxon>
        <taxon>Physcomitrium</taxon>
    </lineage>
</organism>
<dbReference type="PANTHER" id="PTHR48048:SF45">
    <property type="entry name" value="GLYCOSYLTRANSFERASE"/>
    <property type="match status" value="1"/>
</dbReference>
<dbReference type="RefSeq" id="XP_073390173.1">
    <property type="nucleotide sequence ID" value="XM_073534072.1"/>
</dbReference>
<dbReference type="EnsemblPlants" id="Pp3c5_19530V3.3">
    <property type="protein sequence ID" value="Pp3c5_19530V3.3"/>
    <property type="gene ID" value="Pp3c5_19530"/>
</dbReference>
<keyword evidence="2 3" id="KW-0808">Transferase</keyword>
<dbReference type="Gramene" id="Pp3c5_19530V3.1">
    <property type="protein sequence ID" value="Pp3c5_19530V3.1"/>
    <property type="gene ID" value="Pp3c5_19530"/>
</dbReference>
<reference evidence="6" key="3">
    <citation type="submission" date="2020-12" db="UniProtKB">
        <authorList>
            <consortium name="EnsemblPlants"/>
        </authorList>
    </citation>
    <scope>IDENTIFICATION</scope>
</reference>
<dbReference type="Gramene" id="Pp3c5_19530V3.2">
    <property type="protein sequence ID" value="Pp3c5_19530V3.2"/>
    <property type="gene ID" value="Pp3c5_19530"/>
</dbReference>
<dbReference type="PANTHER" id="PTHR48048">
    <property type="entry name" value="GLYCOSYLTRANSFERASE"/>
    <property type="match status" value="1"/>
</dbReference>
<dbReference type="AlphaFoldDB" id="A0A2K1KKB6"/>
<sequence>MSITEAEGVKMLSGHVVLFPFPAAGHIAPFIPFAKSLARYGVAITFMCPKNEISKLKRSITEDESFDARENVILVPFEIPTEDGLDLVTFDVLKHFMYKNVEKFDEIIAHYIEESRSIKYPSRSSSGPPVCIVSDMFMGFTQGTAEKFSIVRYCLFASPVHFLSLLFHLPKFNDENLIPVKKGDEPLMIPNFPPIPAGDLPPSQQADNGNPGSHFFLLNETKQMWKAAGVLVNSVEEIERPVLEGLQRYIDETMSGDQGPKISTFGPLVDGCGEGKLSLRDKLREMKEGGDWYDWLSQQPDSSVLYMCFGTVAMLSDEQIRQMAIALENSGQRFFWALRLRRNETGAPQDVSRVFPEGFLQRTKSKGLVYFDWAPQLHILAHRAIKGFVTHCGWNSTMESILMGVPTIGWPMQAEQMLNAIFLDKVLGISIRINKTAGWKDMISSDTFERAIHTLMVDPSGETMKAKVLQISDTVEKAARPGGSSRINLESFVQDVRRMASGGVNS</sequence>
<dbReference type="SUPFAM" id="SSF53756">
    <property type="entry name" value="UDP-Glycosyltransferase/glycogen phosphorylase"/>
    <property type="match status" value="1"/>
</dbReference>
<reference evidence="5 7" key="1">
    <citation type="journal article" date="2008" name="Science">
        <title>The Physcomitrella genome reveals evolutionary insights into the conquest of land by plants.</title>
        <authorList>
            <person name="Rensing S."/>
            <person name="Lang D."/>
            <person name="Zimmer A."/>
            <person name="Terry A."/>
            <person name="Salamov A."/>
            <person name="Shapiro H."/>
            <person name="Nishiyama T."/>
            <person name="Perroud P.-F."/>
            <person name="Lindquist E."/>
            <person name="Kamisugi Y."/>
            <person name="Tanahashi T."/>
            <person name="Sakakibara K."/>
            <person name="Fujita T."/>
            <person name="Oishi K."/>
            <person name="Shin-I T."/>
            <person name="Kuroki Y."/>
            <person name="Toyoda A."/>
            <person name="Suzuki Y."/>
            <person name="Hashimoto A."/>
            <person name="Yamaguchi K."/>
            <person name="Sugano A."/>
            <person name="Kohara Y."/>
            <person name="Fujiyama A."/>
            <person name="Anterola A."/>
            <person name="Aoki S."/>
            <person name="Ashton N."/>
            <person name="Barbazuk W.B."/>
            <person name="Barker E."/>
            <person name="Bennetzen J."/>
            <person name="Bezanilla M."/>
            <person name="Blankenship R."/>
            <person name="Cho S.H."/>
            <person name="Dutcher S."/>
            <person name="Estelle M."/>
            <person name="Fawcett J.A."/>
            <person name="Gundlach H."/>
            <person name="Hanada K."/>
            <person name="Heyl A."/>
            <person name="Hicks K.A."/>
            <person name="Hugh J."/>
            <person name="Lohr M."/>
            <person name="Mayer K."/>
            <person name="Melkozernov A."/>
            <person name="Murata T."/>
            <person name="Nelson D."/>
            <person name="Pils B."/>
            <person name="Prigge M."/>
            <person name="Reiss B."/>
            <person name="Renner T."/>
            <person name="Rombauts S."/>
            <person name="Rushton P."/>
            <person name="Sanderfoot A."/>
            <person name="Schween G."/>
            <person name="Shiu S.-H."/>
            <person name="Stueber K."/>
            <person name="Theodoulou F.L."/>
            <person name="Tu H."/>
            <person name="Van de Peer Y."/>
            <person name="Verrier P.J."/>
            <person name="Waters E."/>
            <person name="Wood A."/>
            <person name="Yang L."/>
            <person name="Cove D."/>
            <person name="Cuming A."/>
            <person name="Hasebe M."/>
            <person name="Lucas S."/>
            <person name="Mishler D.B."/>
            <person name="Reski R."/>
            <person name="Grigoriev I."/>
            <person name="Quatrano R.S."/>
            <person name="Boore J.L."/>
        </authorList>
    </citation>
    <scope>NUCLEOTIDE SEQUENCE [LARGE SCALE GENOMIC DNA]</scope>
    <source>
        <strain evidence="6 7">cv. Gransden 2004</strain>
    </source>
</reference>
<dbReference type="Gene3D" id="3.40.50.2000">
    <property type="entry name" value="Glycogen Phosphorylase B"/>
    <property type="match status" value="2"/>
</dbReference>
<dbReference type="EnsemblPlants" id="Pp3c5_19530V3.1">
    <property type="protein sequence ID" value="Pp3c5_19530V3.1"/>
    <property type="gene ID" value="Pp3c5_19530"/>
</dbReference>
<dbReference type="OMA" id="AHYIEES"/>
<evidence type="ECO:0000313" key="6">
    <source>
        <dbReference type="EnsemblPlants" id="Pp3c5_19530V3.1"/>
    </source>
</evidence>
<dbReference type="GeneID" id="112282011"/>
<keyword evidence="3" id="KW-0328">Glycosyltransferase</keyword>
<dbReference type="PROSITE" id="PS00375">
    <property type="entry name" value="UDPGT"/>
    <property type="match status" value="1"/>
</dbReference>
<dbReference type="EnsemblPlants" id="Pp3c5_19530V3.2">
    <property type="protein sequence ID" value="Pp3c5_19530V3.2"/>
    <property type="gene ID" value="Pp3c5_19530"/>
</dbReference>
<evidence type="ECO:0000256" key="3">
    <source>
        <dbReference type="RuleBase" id="RU003718"/>
    </source>
</evidence>
<evidence type="ECO:0000256" key="1">
    <source>
        <dbReference type="ARBA" id="ARBA00009995"/>
    </source>
</evidence>
<dbReference type="Proteomes" id="UP000006727">
    <property type="component" value="Chromosome 5"/>
</dbReference>
<dbReference type="OrthoDB" id="5835829at2759"/>
<evidence type="ECO:0000256" key="2">
    <source>
        <dbReference type="ARBA" id="ARBA00022679"/>
    </source>
</evidence>
<comment type="similarity">
    <text evidence="1 3">Belongs to the UDP-glycosyltransferase family.</text>
</comment>
<dbReference type="CDD" id="cd03784">
    <property type="entry name" value="GT1_Gtf-like"/>
    <property type="match status" value="1"/>
</dbReference>
<dbReference type="FunCoup" id="A0A2K1KKB6">
    <property type="interactions" value="1756"/>
</dbReference>
<dbReference type="FunFam" id="3.40.50.2000:FF:000056">
    <property type="entry name" value="Glycosyltransferase"/>
    <property type="match status" value="1"/>
</dbReference>
<dbReference type="PaxDb" id="3218-PP1S93_74V6.1"/>
<dbReference type="EC" id="2.4.1.-" evidence="4"/>
<dbReference type="InterPro" id="IPR050481">
    <property type="entry name" value="UDP-glycosyltransf_plant"/>
</dbReference>
<gene>
    <name evidence="6" type="primary">LOC112282011</name>
    <name evidence="5" type="ORF">PHYPA_007893</name>
</gene>
<evidence type="ECO:0000313" key="7">
    <source>
        <dbReference type="Proteomes" id="UP000006727"/>
    </source>
</evidence>
<dbReference type="GO" id="GO:0035251">
    <property type="term" value="F:UDP-glucosyltransferase activity"/>
    <property type="evidence" value="ECO:0007669"/>
    <property type="project" value="InterPro"/>
</dbReference>
<dbReference type="Pfam" id="PF00201">
    <property type="entry name" value="UDPGT"/>
    <property type="match status" value="1"/>
</dbReference>
<evidence type="ECO:0000256" key="4">
    <source>
        <dbReference type="RuleBase" id="RU362057"/>
    </source>
</evidence>
<proteinExistence type="inferred from homology"/>
<protein>
    <recommendedName>
        <fullName evidence="4">Glycosyltransferase</fullName>
        <ecNumber evidence="4">2.4.1.-</ecNumber>
    </recommendedName>
</protein>
<dbReference type="InterPro" id="IPR035595">
    <property type="entry name" value="UDP_glycos_trans_CS"/>
</dbReference>
<dbReference type="InterPro" id="IPR002213">
    <property type="entry name" value="UDP_glucos_trans"/>
</dbReference>
<dbReference type="RefSeq" id="XP_024374876.1">
    <property type="nucleotide sequence ID" value="XM_024519108.2"/>
</dbReference>
<reference evidence="5 7" key="2">
    <citation type="journal article" date="2018" name="Plant J.">
        <title>The Physcomitrella patens chromosome-scale assembly reveals moss genome structure and evolution.</title>
        <authorList>
            <person name="Lang D."/>
            <person name="Ullrich K.K."/>
            <person name="Murat F."/>
            <person name="Fuchs J."/>
            <person name="Jenkins J."/>
            <person name="Haas F.B."/>
            <person name="Piednoel M."/>
            <person name="Gundlach H."/>
            <person name="Van Bel M."/>
            <person name="Meyberg R."/>
            <person name="Vives C."/>
            <person name="Morata J."/>
            <person name="Symeonidi A."/>
            <person name="Hiss M."/>
            <person name="Muchero W."/>
            <person name="Kamisugi Y."/>
            <person name="Saleh O."/>
            <person name="Blanc G."/>
            <person name="Decker E.L."/>
            <person name="van Gessel N."/>
            <person name="Grimwood J."/>
            <person name="Hayes R.D."/>
            <person name="Graham S.W."/>
            <person name="Gunter L.E."/>
            <person name="McDaniel S.F."/>
            <person name="Hoernstein S.N.W."/>
            <person name="Larsson A."/>
            <person name="Li F.W."/>
            <person name="Perroud P.F."/>
            <person name="Phillips J."/>
            <person name="Ranjan P."/>
            <person name="Rokshar D.S."/>
            <person name="Rothfels C.J."/>
            <person name="Schneider L."/>
            <person name="Shu S."/>
            <person name="Stevenson D.W."/>
            <person name="Thummler F."/>
            <person name="Tillich M."/>
            <person name="Villarreal Aguilar J.C."/>
            <person name="Widiez T."/>
            <person name="Wong G.K."/>
            <person name="Wymore A."/>
            <person name="Zhang Y."/>
            <person name="Zimmer A.D."/>
            <person name="Quatrano R.S."/>
            <person name="Mayer K.F.X."/>
            <person name="Goodstein D."/>
            <person name="Casacuberta J.M."/>
            <person name="Vandepoele K."/>
            <person name="Reski R."/>
            <person name="Cuming A.C."/>
            <person name="Tuskan G.A."/>
            <person name="Maumus F."/>
            <person name="Salse J."/>
            <person name="Schmutz J."/>
            <person name="Rensing S.A."/>
        </authorList>
    </citation>
    <scope>NUCLEOTIDE SEQUENCE [LARGE SCALE GENOMIC DNA]</scope>
    <source>
        <strain evidence="6 7">cv. Gransden 2004</strain>
    </source>
</reference>
<dbReference type="KEGG" id="ppp:112282011"/>
<dbReference type="Gramene" id="Pp3c5_19530V3.3">
    <property type="protein sequence ID" value="Pp3c5_19530V3.3"/>
    <property type="gene ID" value="Pp3c5_19530"/>
</dbReference>
<keyword evidence="7" id="KW-1185">Reference proteome</keyword>
<evidence type="ECO:0000313" key="5">
    <source>
        <dbReference type="EMBL" id="PNR54216.1"/>
    </source>
</evidence>
<accession>A0A2K1KKB6</accession>